<dbReference type="InterPro" id="IPR000943">
    <property type="entry name" value="RNA_pol_sigma70"/>
</dbReference>
<dbReference type="Pfam" id="PF04539">
    <property type="entry name" value="Sigma70_r3"/>
    <property type="match status" value="1"/>
</dbReference>
<gene>
    <name evidence="8" type="ORF">CRP01_37805</name>
</gene>
<dbReference type="PRINTS" id="PR00046">
    <property type="entry name" value="SIGMA70FCT"/>
</dbReference>
<dbReference type="Gene3D" id="1.10.10.10">
    <property type="entry name" value="Winged helix-like DNA-binding domain superfamily/Winged helix DNA-binding domain"/>
    <property type="match status" value="2"/>
</dbReference>
<feature type="domain" description="RNA polymerase sigma-70 region 3" evidence="5">
    <location>
        <begin position="135"/>
        <end position="208"/>
    </location>
</feature>
<feature type="domain" description="RNA polymerase sigma-70 region 2" evidence="6">
    <location>
        <begin position="55"/>
        <end position="123"/>
    </location>
</feature>
<evidence type="ECO:0000256" key="1">
    <source>
        <dbReference type="ARBA" id="ARBA00023015"/>
    </source>
</evidence>
<dbReference type="SUPFAM" id="SSF88946">
    <property type="entry name" value="Sigma2 domain of RNA polymerase sigma factors"/>
    <property type="match status" value="1"/>
</dbReference>
<dbReference type="GO" id="GO:0016987">
    <property type="term" value="F:sigma factor activity"/>
    <property type="evidence" value="ECO:0007669"/>
    <property type="project" value="UniProtKB-KW"/>
</dbReference>
<dbReference type="InterPro" id="IPR007630">
    <property type="entry name" value="RNA_pol_sigma70_r4"/>
</dbReference>
<dbReference type="InterPro" id="IPR036388">
    <property type="entry name" value="WH-like_DNA-bd_sf"/>
</dbReference>
<evidence type="ECO:0000259" key="6">
    <source>
        <dbReference type="Pfam" id="PF04542"/>
    </source>
</evidence>
<dbReference type="Gene3D" id="1.20.120.1810">
    <property type="match status" value="1"/>
</dbReference>
<dbReference type="AlphaFoldDB" id="A0A2D0MYW2"/>
<evidence type="ECO:0000256" key="3">
    <source>
        <dbReference type="ARBA" id="ARBA00023125"/>
    </source>
</evidence>
<dbReference type="EMBL" id="PDUD01000057">
    <property type="protein sequence ID" value="PHN01318.1"/>
    <property type="molecule type" value="Genomic_DNA"/>
</dbReference>
<dbReference type="SUPFAM" id="SSF88659">
    <property type="entry name" value="Sigma3 and sigma4 domains of RNA polymerase sigma factors"/>
    <property type="match status" value="2"/>
</dbReference>
<evidence type="ECO:0000256" key="4">
    <source>
        <dbReference type="ARBA" id="ARBA00023163"/>
    </source>
</evidence>
<dbReference type="RefSeq" id="WP_099155291.1">
    <property type="nucleotide sequence ID" value="NZ_PDUD01000057.1"/>
</dbReference>
<evidence type="ECO:0000313" key="8">
    <source>
        <dbReference type="EMBL" id="PHN01318.1"/>
    </source>
</evidence>
<evidence type="ECO:0000256" key="2">
    <source>
        <dbReference type="ARBA" id="ARBA00023082"/>
    </source>
</evidence>
<dbReference type="InterPro" id="IPR013325">
    <property type="entry name" value="RNA_pol_sigma_r2"/>
</dbReference>
<keyword evidence="2" id="KW-0731">Sigma factor</keyword>
<keyword evidence="1" id="KW-0805">Transcription regulation</keyword>
<dbReference type="NCBIfam" id="TIGR02937">
    <property type="entry name" value="sigma70-ECF"/>
    <property type="match status" value="1"/>
</dbReference>
<dbReference type="PANTHER" id="PTHR30603">
    <property type="entry name" value="RNA POLYMERASE SIGMA FACTOR RPO"/>
    <property type="match status" value="1"/>
</dbReference>
<dbReference type="InterPro" id="IPR014284">
    <property type="entry name" value="RNA_pol_sigma-70_dom"/>
</dbReference>
<evidence type="ECO:0000259" key="7">
    <source>
        <dbReference type="Pfam" id="PF04545"/>
    </source>
</evidence>
<keyword evidence="9" id="KW-1185">Reference proteome</keyword>
<evidence type="ECO:0000259" key="5">
    <source>
        <dbReference type="Pfam" id="PF04539"/>
    </source>
</evidence>
<protein>
    <submittedName>
        <fullName evidence="8">RNA polymerase subunit sigma</fullName>
    </submittedName>
</protein>
<dbReference type="Proteomes" id="UP000223913">
    <property type="component" value="Unassembled WGS sequence"/>
</dbReference>
<dbReference type="InterPro" id="IPR050239">
    <property type="entry name" value="Sigma-70_RNA_pol_init_factors"/>
</dbReference>
<feature type="domain" description="RNA polymerase sigma-70 region 4" evidence="7">
    <location>
        <begin position="223"/>
        <end position="275"/>
    </location>
</feature>
<dbReference type="GO" id="GO:0006352">
    <property type="term" value="P:DNA-templated transcription initiation"/>
    <property type="evidence" value="ECO:0007669"/>
    <property type="project" value="InterPro"/>
</dbReference>
<dbReference type="Pfam" id="PF04542">
    <property type="entry name" value="Sigma70_r2"/>
    <property type="match status" value="1"/>
</dbReference>
<dbReference type="PANTHER" id="PTHR30603:SF47">
    <property type="entry name" value="RNA POLYMERASE SIGMA FACTOR SIGD, CHLOROPLASTIC"/>
    <property type="match status" value="1"/>
</dbReference>
<dbReference type="InterPro" id="IPR007624">
    <property type="entry name" value="RNA_pol_sigma70_r3"/>
</dbReference>
<keyword evidence="3" id="KW-0238">DNA-binding</keyword>
<comment type="caution">
    <text evidence="8">The sequence shown here is derived from an EMBL/GenBank/DDBJ whole genome shotgun (WGS) entry which is preliminary data.</text>
</comment>
<reference evidence="8 9" key="1">
    <citation type="submission" date="2017-10" db="EMBL/GenBank/DDBJ databases">
        <title>The draft genome sequence of Lewinella nigricans NBRC 102662.</title>
        <authorList>
            <person name="Wang K."/>
        </authorList>
    </citation>
    <scope>NUCLEOTIDE SEQUENCE [LARGE SCALE GENOMIC DNA]</scope>
    <source>
        <strain evidence="8 9">NBRC 102662</strain>
    </source>
</reference>
<dbReference type="CDD" id="cd06171">
    <property type="entry name" value="Sigma70_r4"/>
    <property type="match status" value="1"/>
</dbReference>
<proteinExistence type="predicted"/>
<dbReference type="OrthoDB" id="9809557at2"/>
<name>A0A2D0MYW2_FLAN2</name>
<accession>A0A2D0MYW2</accession>
<sequence length="285" mass="32886">MRALVITNSITRRDEKSIEKYLTEISRYEVLTPEGELELFKDYRDGKPGSLDKIVAHNLRFVVSVAKQYQHLGLALGDLINEGNLGLIKAARRFDETRGFKFISYAVWWIRQSILEAISRKSRKIRLPANQQTNTSKIMRETESFLQTHNRQPTYEEIVEATGLSLHIVKKSLENYKKCKSLDAPVDSEGDTSLMNLMTDSIIPSPDHELSVRESQEIEVRELLDTLPPRTKTVLAMYFGIGYKHPQSLDEIGDYVGLSRERVRQIKERGLRRLRSRHSKMIPEI</sequence>
<evidence type="ECO:0000313" key="9">
    <source>
        <dbReference type="Proteomes" id="UP000223913"/>
    </source>
</evidence>
<dbReference type="Pfam" id="PF04545">
    <property type="entry name" value="Sigma70_r4"/>
    <property type="match status" value="1"/>
</dbReference>
<keyword evidence="4" id="KW-0804">Transcription</keyword>
<dbReference type="InterPro" id="IPR007627">
    <property type="entry name" value="RNA_pol_sigma70_r2"/>
</dbReference>
<organism evidence="8 9">
    <name type="scientific">Flavilitoribacter nigricans (strain ATCC 23147 / DSM 23189 / NBRC 102662 / NCIMB 1420 / SS-2)</name>
    <name type="common">Lewinella nigricans</name>
    <dbReference type="NCBI Taxonomy" id="1122177"/>
    <lineage>
        <taxon>Bacteria</taxon>
        <taxon>Pseudomonadati</taxon>
        <taxon>Bacteroidota</taxon>
        <taxon>Saprospiria</taxon>
        <taxon>Saprospirales</taxon>
        <taxon>Lewinellaceae</taxon>
        <taxon>Flavilitoribacter</taxon>
    </lineage>
</organism>
<dbReference type="GO" id="GO:0003677">
    <property type="term" value="F:DNA binding"/>
    <property type="evidence" value="ECO:0007669"/>
    <property type="project" value="UniProtKB-KW"/>
</dbReference>
<dbReference type="InterPro" id="IPR013324">
    <property type="entry name" value="RNA_pol_sigma_r3/r4-like"/>
</dbReference>